<protein>
    <submittedName>
        <fullName evidence="13">M50 family metallopeptidase</fullName>
    </submittedName>
</protein>
<dbReference type="PANTHER" id="PTHR42837">
    <property type="entry name" value="REGULATOR OF SIGMA-E PROTEASE RSEP"/>
    <property type="match status" value="1"/>
</dbReference>
<dbReference type="Pfam" id="PF17820">
    <property type="entry name" value="PDZ_6"/>
    <property type="match status" value="1"/>
</dbReference>
<evidence type="ECO:0000256" key="7">
    <source>
        <dbReference type="ARBA" id="ARBA00022833"/>
    </source>
</evidence>
<evidence type="ECO:0000256" key="10">
    <source>
        <dbReference type="ARBA" id="ARBA00023136"/>
    </source>
</evidence>
<evidence type="ECO:0000313" key="13">
    <source>
        <dbReference type="EMBL" id="MDM8273962.1"/>
    </source>
</evidence>
<dbReference type="InterPro" id="IPR004387">
    <property type="entry name" value="Pept_M50_Zn"/>
</dbReference>
<keyword evidence="8 11" id="KW-1133">Transmembrane helix</keyword>
<evidence type="ECO:0000259" key="12">
    <source>
        <dbReference type="SMART" id="SM00228"/>
    </source>
</evidence>
<dbReference type="PANTHER" id="PTHR42837:SF2">
    <property type="entry name" value="MEMBRANE METALLOPROTEASE ARASP2, CHLOROPLASTIC-RELATED"/>
    <property type="match status" value="1"/>
</dbReference>
<accession>A0ABT7V7V3</accession>
<dbReference type="Pfam" id="PF02163">
    <property type="entry name" value="Peptidase_M50"/>
    <property type="match status" value="1"/>
</dbReference>
<dbReference type="SMART" id="SM00228">
    <property type="entry name" value="PDZ"/>
    <property type="match status" value="1"/>
</dbReference>
<dbReference type="CDD" id="cd05709">
    <property type="entry name" value="S2P-M50"/>
    <property type="match status" value="1"/>
</dbReference>
<keyword evidence="9" id="KW-0482">Metalloprotease</keyword>
<evidence type="ECO:0000313" key="14">
    <source>
        <dbReference type="Proteomes" id="UP001529421"/>
    </source>
</evidence>
<evidence type="ECO:0000256" key="9">
    <source>
        <dbReference type="ARBA" id="ARBA00023049"/>
    </source>
</evidence>
<evidence type="ECO:0000256" key="2">
    <source>
        <dbReference type="ARBA" id="ARBA00004141"/>
    </source>
</evidence>
<dbReference type="Proteomes" id="UP001529421">
    <property type="component" value="Unassembled WGS sequence"/>
</dbReference>
<keyword evidence="5 11" id="KW-0812">Transmembrane</keyword>
<comment type="subcellular location">
    <subcellularLocation>
        <location evidence="2">Membrane</location>
        <topology evidence="2">Multi-pass membrane protein</topology>
    </subcellularLocation>
</comment>
<evidence type="ECO:0000256" key="1">
    <source>
        <dbReference type="ARBA" id="ARBA00001947"/>
    </source>
</evidence>
<dbReference type="RefSeq" id="WP_289543670.1">
    <property type="nucleotide sequence ID" value="NZ_JAUDDZ010000001.1"/>
</dbReference>
<dbReference type="InterPro" id="IPR008915">
    <property type="entry name" value="Peptidase_M50"/>
</dbReference>
<reference evidence="13 14" key="2">
    <citation type="submission" date="2023-06" db="EMBL/GenBank/DDBJ databases">
        <authorList>
            <person name="Zeman M."/>
            <person name="Kubasova T."/>
            <person name="Jahodarova E."/>
            <person name="Nykrynova M."/>
            <person name="Rychlik I."/>
        </authorList>
    </citation>
    <scope>NUCLEOTIDE SEQUENCE [LARGE SCALE GENOMIC DNA]</scope>
    <source>
        <strain evidence="13 14">154_Feed</strain>
    </source>
</reference>
<evidence type="ECO:0000256" key="4">
    <source>
        <dbReference type="ARBA" id="ARBA00022670"/>
    </source>
</evidence>
<evidence type="ECO:0000256" key="5">
    <source>
        <dbReference type="ARBA" id="ARBA00022692"/>
    </source>
</evidence>
<dbReference type="InterPro" id="IPR041489">
    <property type="entry name" value="PDZ_6"/>
</dbReference>
<dbReference type="EMBL" id="JAUDDZ010000001">
    <property type="protein sequence ID" value="MDM8273962.1"/>
    <property type="molecule type" value="Genomic_DNA"/>
</dbReference>
<name>A0ABT7V7V3_9ACTN</name>
<gene>
    <name evidence="13" type="ORF">QUW28_00395</name>
</gene>
<organism evidence="13 14">
    <name type="scientific">Enorma phocaeensis</name>
    <dbReference type="NCBI Taxonomy" id="1871019"/>
    <lineage>
        <taxon>Bacteria</taxon>
        <taxon>Bacillati</taxon>
        <taxon>Actinomycetota</taxon>
        <taxon>Coriobacteriia</taxon>
        <taxon>Coriobacteriales</taxon>
        <taxon>Coriobacteriaceae</taxon>
        <taxon>Enorma</taxon>
    </lineage>
</organism>
<feature type="transmembrane region" description="Helical" evidence="11">
    <location>
        <begin position="209"/>
        <end position="233"/>
    </location>
</feature>
<comment type="caution">
    <text evidence="13">The sequence shown here is derived from an EMBL/GenBank/DDBJ whole genome shotgun (WGS) entry which is preliminary data.</text>
</comment>
<keyword evidence="4" id="KW-0645">Protease</keyword>
<comment type="cofactor">
    <cofactor evidence="1">
        <name>Zn(2+)</name>
        <dbReference type="ChEBI" id="CHEBI:29105"/>
    </cofactor>
</comment>
<sequence length="454" mass="48693">MDTILGVIGPIFWGLLTLSVLVGVHEGGHFLAARACGVRVTEFFLGLPCRFNLHHVSRRIGTKFGVTPLLLGGYAMICGMDPSPAEHAPQVLGLVHRRGKLSVEEISTELSIDEDAAMEACVQLLGWGALAPAYDPEKGEGPSSKYYPTTYASMPRDAAGNTIYDGKAFERSGATAEGEPWEPPFSDEEFYARERSHTYLGKGFWKRTFMLVAGIAVNLLSGFLLLMSIYSIVGVTVPVDSTEVGVVEEGTPAYDAGLRTGDVILSFDGVDVSTWSDIQQAAQEFDSDELAITYERDGSEFDAMVSVTEGQSLGISQSTTVVHLNPIDSAHLAGAYVYMTGTSVAQLLNPARTMEVLNGSTSIVGISVMSAEAAAAGPATYLTFGALISFSLGFMNLLPIPPLDGGKLVIEIIQAVIRRPLPVKVQNVISYVGVGMFGLLFVYLLRGDILRFIM</sequence>
<dbReference type="Gene3D" id="2.30.42.10">
    <property type="match status" value="1"/>
</dbReference>
<proteinExistence type="inferred from homology"/>
<dbReference type="SUPFAM" id="SSF50156">
    <property type="entry name" value="PDZ domain-like"/>
    <property type="match status" value="1"/>
</dbReference>
<keyword evidence="14" id="KW-1185">Reference proteome</keyword>
<feature type="transmembrane region" description="Helical" evidence="11">
    <location>
        <begin position="428"/>
        <end position="445"/>
    </location>
</feature>
<dbReference type="InterPro" id="IPR001478">
    <property type="entry name" value="PDZ"/>
</dbReference>
<keyword evidence="10 11" id="KW-0472">Membrane</keyword>
<comment type="similarity">
    <text evidence="3">Belongs to the peptidase M50B family.</text>
</comment>
<keyword evidence="7" id="KW-0862">Zinc</keyword>
<evidence type="ECO:0000256" key="8">
    <source>
        <dbReference type="ARBA" id="ARBA00022989"/>
    </source>
</evidence>
<reference evidence="14" key="1">
    <citation type="submission" date="2023-06" db="EMBL/GenBank/DDBJ databases">
        <title>Identification and characterization of horizontal gene transfer across gut microbiota members of farm animals based on homology search.</title>
        <authorList>
            <person name="Zeman M."/>
            <person name="Kubasova T."/>
            <person name="Jahodarova E."/>
            <person name="Nykrynova M."/>
            <person name="Rychlik I."/>
        </authorList>
    </citation>
    <scope>NUCLEOTIDE SEQUENCE [LARGE SCALE GENOMIC DNA]</scope>
    <source>
        <strain evidence="14">154_Feed</strain>
    </source>
</reference>
<evidence type="ECO:0000256" key="6">
    <source>
        <dbReference type="ARBA" id="ARBA00022801"/>
    </source>
</evidence>
<feature type="transmembrane region" description="Helical" evidence="11">
    <location>
        <begin position="6"/>
        <end position="24"/>
    </location>
</feature>
<evidence type="ECO:0000256" key="3">
    <source>
        <dbReference type="ARBA" id="ARBA00007931"/>
    </source>
</evidence>
<feature type="domain" description="PDZ" evidence="12">
    <location>
        <begin position="231"/>
        <end position="298"/>
    </location>
</feature>
<keyword evidence="6" id="KW-0378">Hydrolase</keyword>
<dbReference type="InterPro" id="IPR036034">
    <property type="entry name" value="PDZ_sf"/>
</dbReference>
<evidence type="ECO:0000256" key="11">
    <source>
        <dbReference type="SAM" id="Phobius"/>
    </source>
</evidence>